<dbReference type="STRING" id="882082.SaccyDRAFT_2050"/>
<dbReference type="OrthoDB" id="3831302at2"/>
<accession>H5XLP5</accession>
<reference evidence="1 2" key="1">
    <citation type="submission" date="2011-11" db="EMBL/GenBank/DDBJ databases">
        <title>The Noncontiguous Finished sequence of Saccharomonospora cyanea NA-134.</title>
        <authorList>
            <consortium name="US DOE Joint Genome Institute"/>
            <person name="Lucas S."/>
            <person name="Han J."/>
            <person name="Lapidus A."/>
            <person name="Cheng J.-F."/>
            <person name="Goodwin L."/>
            <person name="Pitluck S."/>
            <person name="Peters L."/>
            <person name="Ovchinnikova G."/>
            <person name="Lu M."/>
            <person name="Detter J.C."/>
            <person name="Han C."/>
            <person name="Tapia R."/>
            <person name="Land M."/>
            <person name="Hauser L."/>
            <person name="Kyrpides N."/>
            <person name="Ivanova N."/>
            <person name="Pagani I."/>
            <person name="Brambilla E.-M."/>
            <person name="Klenk H.-P."/>
            <person name="Woyke T."/>
        </authorList>
    </citation>
    <scope>NUCLEOTIDE SEQUENCE [LARGE SCALE GENOMIC DNA]</scope>
    <source>
        <strain evidence="1 2">NA-134</strain>
    </source>
</reference>
<sequence>MGWLSGAQQADYARRDLSILAERLRAAGVSVSALGPARLAGLDQHAAAVRDILTIDGGTLGIVELAAYAQGALDAAAEAGWTPETHTPATGCATTEWIVLRLLAVCALADASSADDIPDIDPLLFT</sequence>
<dbReference type="EMBL" id="CM001440">
    <property type="protein sequence ID" value="EHR60943.1"/>
    <property type="molecule type" value="Genomic_DNA"/>
</dbReference>
<dbReference type="Pfam" id="PF19939">
    <property type="entry name" value="DUF6401"/>
    <property type="match status" value="1"/>
</dbReference>
<keyword evidence="2" id="KW-1185">Reference proteome</keyword>
<proteinExistence type="predicted"/>
<name>H5XLP5_9PSEU</name>
<dbReference type="eggNOG" id="ENOG5033NR2">
    <property type="taxonomic scope" value="Bacteria"/>
</dbReference>
<evidence type="ECO:0000313" key="1">
    <source>
        <dbReference type="EMBL" id="EHR60943.1"/>
    </source>
</evidence>
<dbReference type="RefSeq" id="WP_005455864.1">
    <property type="nucleotide sequence ID" value="NZ_CM001440.1"/>
</dbReference>
<evidence type="ECO:0000313" key="2">
    <source>
        <dbReference type="Proteomes" id="UP000002791"/>
    </source>
</evidence>
<protein>
    <submittedName>
        <fullName evidence="1">Uncharacterized protein</fullName>
    </submittedName>
</protein>
<dbReference type="Proteomes" id="UP000002791">
    <property type="component" value="Chromosome"/>
</dbReference>
<organism evidence="1 2">
    <name type="scientific">Saccharomonospora cyanea NA-134</name>
    <dbReference type="NCBI Taxonomy" id="882082"/>
    <lineage>
        <taxon>Bacteria</taxon>
        <taxon>Bacillati</taxon>
        <taxon>Actinomycetota</taxon>
        <taxon>Actinomycetes</taxon>
        <taxon>Pseudonocardiales</taxon>
        <taxon>Pseudonocardiaceae</taxon>
        <taxon>Saccharomonospora</taxon>
    </lineage>
</organism>
<dbReference type="HOGENOM" id="CLU_130918_0_0_11"/>
<dbReference type="InterPro" id="IPR045647">
    <property type="entry name" value="DUF6401"/>
</dbReference>
<gene>
    <name evidence="1" type="ORF">SaccyDRAFT_2050</name>
</gene>
<dbReference type="AlphaFoldDB" id="H5XLP5"/>